<gene>
    <name evidence="2" type="ORF">Taro_046279</name>
</gene>
<evidence type="ECO:0000256" key="1">
    <source>
        <dbReference type="SAM" id="MobiDB-lite"/>
    </source>
</evidence>
<evidence type="ECO:0000313" key="2">
    <source>
        <dbReference type="EMBL" id="MQM13357.1"/>
    </source>
</evidence>
<dbReference type="Proteomes" id="UP000652761">
    <property type="component" value="Unassembled WGS sequence"/>
</dbReference>
<proteinExistence type="predicted"/>
<comment type="caution">
    <text evidence="2">The sequence shown here is derived from an EMBL/GenBank/DDBJ whole genome shotgun (WGS) entry which is preliminary data.</text>
</comment>
<accession>A0A843WYK5</accession>
<evidence type="ECO:0000313" key="3">
    <source>
        <dbReference type="Proteomes" id="UP000652761"/>
    </source>
</evidence>
<keyword evidence="3" id="KW-1185">Reference proteome</keyword>
<dbReference type="AlphaFoldDB" id="A0A843WYK5"/>
<sequence length="96" mass="10687">MRCSRYNHREGTKGCLDSPGRQVPMTPARRLIACVGRVATCFEHGLFGRSCLNRTGLGGIRRSPLETLERFDCYNVFGSFELNPKTRDIKAGVLAP</sequence>
<protein>
    <submittedName>
        <fullName evidence="2">Uncharacterized protein</fullName>
    </submittedName>
</protein>
<name>A0A843WYK5_COLES</name>
<dbReference type="EMBL" id="NMUH01005663">
    <property type="protein sequence ID" value="MQM13357.1"/>
    <property type="molecule type" value="Genomic_DNA"/>
</dbReference>
<organism evidence="2 3">
    <name type="scientific">Colocasia esculenta</name>
    <name type="common">Wild taro</name>
    <name type="synonym">Arum esculentum</name>
    <dbReference type="NCBI Taxonomy" id="4460"/>
    <lineage>
        <taxon>Eukaryota</taxon>
        <taxon>Viridiplantae</taxon>
        <taxon>Streptophyta</taxon>
        <taxon>Embryophyta</taxon>
        <taxon>Tracheophyta</taxon>
        <taxon>Spermatophyta</taxon>
        <taxon>Magnoliopsida</taxon>
        <taxon>Liliopsida</taxon>
        <taxon>Araceae</taxon>
        <taxon>Aroideae</taxon>
        <taxon>Colocasieae</taxon>
        <taxon>Colocasia</taxon>
    </lineage>
</organism>
<reference evidence="2" key="1">
    <citation type="submission" date="2017-07" db="EMBL/GenBank/DDBJ databases">
        <title>Taro Niue Genome Assembly and Annotation.</title>
        <authorList>
            <person name="Atibalentja N."/>
            <person name="Keating K."/>
            <person name="Fields C.J."/>
        </authorList>
    </citation>
    <scope>NUCLEOTIDE SEQUENCE</scope>
    <source>
        <strain evidence="2">Niue_2</strain>
        <tissue evidence="2">Leaf</tissue>
    </source>
</reference>
<feature type="region of interest" description="Disordered" evidence="1">
    <location>
        <begin position="1"/>
        <end position="21"/>
    </location>
</feature>